<name>A0A3F3H117_9LACO</name>
<gene>
    <name evidence="2" type="ORF">FTRO_0031980</name>
</gene>
<feature type="transmembrane region" description="Helical" evidence="1">
    <location>
        <begin position="51"/>
        <end position="70"/>
    </location>
</feature>
<accession>A0A3F3H117</accession>
<evidence type="ECO:0000256" key="1">
    <source>
        <dbReference type="SAM" id="Phobius"/>
    </source>
</evidence>
<dbReference type="EMBL" id="DF968080">
    <property type="protein sequence ID" value="GAP04256.1"/>
    <property type="molecule type" value="Genomic_DNA"/>
</dbReference>
<keyword evidence="1" id="KW-0472">Membrane</keyword>
<protein>
    <submittedName>
        <fullName evidence="2">Uncharacterized protein</fullName>
    </submittedName>
</protein>
<proteinExistence type="predicted"/>
<dbReference type="RefSeq" id="WP_059393682.1">
    <property type="nucleotide sequence ID" value="NZ_CAUZLZ010000006.1"/>
</dbReference>
<organism evidence="2">
    <name type="scientific">Fructobacillus tropaeoli</name>
    <dbReference type="NCBI Taxonomy" id="709323"/>
    <lineage>
        <taxon>Bacteria</taxon>
        <taxon>Bacillati</taxon>
        <taxon>Bacillota</taxon>
        <taxon>Bacilli</taxon>
        <taxon>Lactobacillales</taxon>
        <taxon>Lactobacillaceae</taxon>
        <taxon>Fructobacillus</taxon>
    </lineage>
</organism>
<reference evidence="2" key="1">
    <citation type="journal article" date="2015" name="BMC Genomics">
        <title>Comparative genomics of Fructobacillus spp. and Leuconostoc spp. reveals niche-specific evolution of Fructobacillus spp.</title>
        <authorList>
            <person name="Endo A."/>
            <person name="Tanizawa Y."/>
            <person name="Tanaka N."/>
            <person name="Maeno S."/>
            <person name="Kumar H."/>
            <person name="Shiwa Y."/>
            <person name="Okada S."/>
            <person name="Yoshikawa H."/>
            <person name="Dicks L."/>
            <person name="Nakagawa J."/>
            <person name="Arita M."/>
        </authorList>
    </citation>
    <scope>NUCLEOTIDE SEQUENCE [LARGE SCALE GENOMIC DNA]</scope>
    <source>
        <strain evidence="2">F214-1</strain>
    </source>
</reference>
<dbReference type="AlphaFoldDB" id="A0A3F3H117"/>
<evidence type="ECO:0000313" key="2">
    <source>
        <dbReference type="EMBL" id="GAP04256.1"/>
    </source>
</evidence>
<dbReference type="Proteomes" id="UP000064514">
    <property type="component" value="Unassembled WGS sequence"/>
</dbReference>
<dbReference type="STRING" id="709323.GCA_001047135_00801"/>
<feature type="transmembrane region" description="Helical" evidence="1">
    <location>
        <begin position="27"/>
        <end position="45"/>
    </location>
</feature>
<keyword evidence="1" id="KW-0812">Transmembrane</keyword>
<keyword evidence="1" id="KW-1133">Transmembrane helix</keyword>
<sequence>MVIIGLIAILLIGIWFSFWLSMKIIEMLPYLILLYIALNILNFILDHKTGILLTILVIAAILISAWIYGLRHPDDESAADQADAENTVEISPAVADDTDVETPIAQPVALTPAEQRDQAWKQMEKIHPLNMGDGLFIDTKNEQMFLDLGDSEMRGQKYLLEDFSAVQEYKVREETTENKVIGVRFADMGRYNFADIELSKATNDVLGVSPADYFEGILAQQISAVHPEASPLQSDDQQGIAGTSH</sequence>
<feature type="transmembrane region" description="Helical" evidence="1">
    <location>
        <begin position="6"/>
        <end position="22"/>
    </location>
</feature>